<dbReference type="InterPro" id="IPR017517">
    <property type="entry name" value="Maleyloyr_isom"/>
</dbReference>
<organism evidence="1 2">
    <name type="scientific">Gordonia asplenii</name>
    <dbReference type="NCBI Taxonomy" id="2725283"/>
    <lineage>
        <taxon>Bacteria</taxon>
        <taxon>Bacillati</taxon>
        <taxon>Actinomycetota</taxon>
        <taxon>Actinomycetes</taxon>
        <taxon>Mycobacteriales</taxon>
        <taxon>Gordoniaceae</taxon>
        <taxon>Gordonia</taxon>
    </lineage>
</organism>
<accession>A0A848KLB8</accession>
<dbReference type="AlphaFoldDB" id="A0A848KLB8"/>
<protein>
    <submittedName>
        <fullName evidence="1">TIGR03085 family protein</fullName>
    </submittedName>
</protein>
<dbReference type="NCBIfam" id="TIGR03085">
    <property type="entry name" value="TIGR03085 family metal-binding protein"/>
    <property type="match status" value="1"/>
</dbReference>
<dbReference type="RefSeq" id="WP_170192375.1">
    <property type="nucleotide sequence ID" value="NZ_JABBNB010000001.1"/>
</dbReference>
<proteinExistence type="predicted"/>
<comment type="caution">
    <text evidence="1">The sequence shown here is derived from an EMBL/GenBank/DDBJ whole genome shotgun (WGS) entry which is preliminary data.</text>
</comment>
<dbReference type="Proteomes" id="UP000550729">
    <property type="component" value="Unassembled WGS sequence"/>
</dbReference>
<dbReference type="Gene3D" id="1.20.120.450">
    <property type="entry name" value="dinb family like domain"/>
    <property type="match status" value="1"/>
</dbReference>
<evidence type="ECO:0000313" key="1">
    <source>
        <dbReference type="EMBL" id="NMN99893.1"/>
    </source>
</evidence>
<evidence type="ECO:0000313" key="2">
    <source>
        <dbReference type="Proteomes" id="UP000550729"/>
    </source>
</evidence>
<name>A0A848KLB8_9ACTN</name>
<dbReference type="InterPro" id="IPR034660">
    <property type="entry name" value="DinB/YfiT-like"/>
</dbReference>
<dbReference type="EMBL" id="JABBNB010000001">
    <property type="protein sequence ID" value="NMN99893.1"/>
    <property type="molecule type" value="Genomic_DNA"/>
</dbReference>
<dbReference type="NCBIfam" id="TIGR03083">
    <property type="entry name" value="maleylpyruvate isomerase family mycothiol-dependent enzyme"/>
    <property type="match status" value="1"/>
</dbReference>
<dbReference type="SUPFAM" id="SSF109854">
    <property type="entry name" value="DinB/YfiT-like putative metalloenzymes"/>
    <property type="match status" value="1"/>
</dbReference>
<sequence>MTHARAERAAFAATLLDVGPDAPTMCEGWTTRDLAAHVVVRESRLDAAPGITIPFFAGYTENVRARTAAGSWTGLVMRLADGPPWFSPMKPLDRWLNLSEMFVHHEDVLRGGADPNGPWTPRVLDDGLQDALRGAVRSAVMLAMTNVPAAVTLATTEGVVLATVGRGEPVTVTGTPGELLLFAFGRAPVDVRFSGSGAAIEALKDSSRGI</sequence>
<gene>
    <name evidence="1" type="ORF">HH308_01530</name>
</gene>
<keyword evidence="2" id="KW-1185">Reference proteome</keyword>
<dbReference type="InterPro" id="IPR017519">
    <property type="entry name" value="CHP03085"/>
</dbReference>
<reference evidence="1 2" key="1">
    <citation type="submission" date="2020-04" db="EMBL/GenBank/DDBJ databases">
        <title>Gordonia sp. nov. TBRC 11910.</title>
        <authorList>
            <person name="Suriyachadkun C."/>
        </authorList>
    </citation>
    <scope>NUCLEOTIDE SEQUENCE [LARGE SCALE GENOMIC DNA]</scope>
    <source>
        <strain evidence="1 2">TBRC 11910</strain>
    </source>
</reference>